<comment type="caution">
    <text evidence="2">The sequence shown here is derived from an EMBL/GenBank/DDBJ whole genome shotgun (WGS) entry which is preliminary data.</text>
</comment>
<sequence length="193" mass="21772">MKFEEMESSSMTFGGESSSVESMGMHHHHHHDRKKDCGCKLNCVCQVVKAIKDIQDQAVEEECERCTTNCFIEPLGELGVRGRMHADTRVFTLTNKNGELFKALFRGHHGKCVSVFFRVEEIFDNCCATLRVLIPLKKDRQTVVDILTPSGHINHHDLCEVRSWGASNSCITVDLHCFCAVQCIADVDLEICE</sequence>
<dbReference type="Proteomes" id="UP000823485">
    <property type="component" value="Unassembled WGS sequence"/>
</dbReference>
<gene>
    <name evidence="2" type="ORF">JOC94_004372</name>
</gene>
<dbReference type="EMBL" id="JAFBFH010000044">
    <property type="protein sequence ID" value="MBM7717345.1"/>
    <property type="molecule type" value="Genomic_DNA"/>
</dbReference>
<organism evidence="2 3">
    <name type="scientific">Siminovitchia thermophila</name>
    <dbReference type="NCBI Taxonomy" id="1245522"/>
    <lineage>
        <taxon>Bacteria</taxon>
        <taxon>Bacillati</taxon>
        <taxon>Bacillota</taxon>
        <taxon>Bacilli</taxon>
        <taxon>Bacillales</taxon>
        <taxon>Bacillaceae</taxon>
        <taxon>Siminovitchia</taxon>
    </lineage>
</organism>
<evidence type="ECO:0000313" key="3">
    <source>
        <dbReference type="Proteomes" id="UP000823485"/>
    </source>
</evidence>
<dbReference type="Pfam" id="PF10612">
    <property type="entry name" value="Spore-coat_CotZ"/>
    <property type="match status" value="1"/>
</dbReference>
<keyword evidence="2" id="KW-0167">Capsid protein</keyword>
<keyword evidence="3" id="KW-1185">Reference proteome</keyword>
<reference evidence="2 3" key="1">
    <citation type="submission" date="2021-01" db="EMBL/GenBank/DDBJ databases">
        <title>Genomic Encyclopedia of Type Strains, Phase IV (KMG-IV): sequencing the most valuable type-strain genomes for metagenomic binning, comparative biology and taxonomic classification.</title>
        <authorList>
            <person name="Goeker M."/>
        </authorList>
    </citation>
    <scope>NUCLEOTIDE SEQUENCE [LARGE SCALE GENOMIC DNA]</scope>
    <source>
        <strain evidence="2 3">DSM 105453</strain>
    </source>
</reference>
<dbReference type="InterPro" id="IPR019593">
    <property type="entry name" value="Spore_coat_protein_Z/Y"/>
</dbReference>
<accession>A0ABS2RDD5</accession>
<keyword evidence="2" id="KW-0946">Virion</keyword>
<name>A0ABS2RDD5_9BACI</name>
<feature type="compositionally biased region" description="Low complexity" evidence="1">
    <location>
        <begin position="8"/>
        <end position="23"/>
    </location>
</feature>
<evidence type="ECO:0000313" key="2">
    <source>
        <dbReference type="EMBL" id="MBM7717345.1"/>
    </source>
</evidence>
<feature type="region of interest" description="Disordered" evidence="1">
    <location>
        <begin position="1"/>
        <end position="26"/>
    </location>
</feature>
<evidence type="ECO:0000256" key="1">
    <source>
        <dbReference type="SAM" id="MobiDB-lite"/>
    </source>
</evidence>
<proteinExistence type="predicted"/>
<protein>
    <submittedName>
        <fullName evidence="2">Spore coat protein Z</fullName>
    </submittedName>
</protein>